<dbReference type="Pfam" id="PF00266">
    <property type="entry name" value="Aminotran_5"/>
    <property type="match status" value="1"/>
</dbReference>
<name>A0A9P5VH77_9FUNG</name>
<dbReference type="InterPro" id="IPR015422">
    <property type="entry name" value="PyrdxlP-dep_Trfase_small"/>
</dbReference>
<dbReference type="InterPro" id="IPR015424">
    <property type="entry name" value="PyrdxlP-dep_Trfase"/>
</dbReference>
<sequence length="416" mass="47028">MTNATDNTPLPTPANPGPFGHKLRSQFLFPEDFTQFNHGSYGTFPKAVQDNYFAWHHRTERDPDRWMRRDLKNCLTMIRREIGEFINCDPDSLALVQNTTVGVNTILRSLEFLPGDRILQLSTGFLSVYKTAQYVCDTHKDVKLIEVPITFPMTDKEIVDAVEKTVLDHQALKDGSRIRLAMVDWISSVPSIVHPVKQLTDLLKSHGILVFVDGAHSIGQVPVDLGYLDPDFYITNCHKWLFSVRGSAALYTKKPYQNLIHPTAITGDYGNGFDAEFQWMGTNEYSSLMSIQGALAYRKQFGEDAIINYTHNLAIEGGKTMAKILGSSVLTPHDHQVGNMVNIRLPFKDLLNPKLASPAYLMNLLMDKYNLHTPTFKHGGNMYTRVCAQIYLELSDFVRLGNVWKEIVDEINAESN</sequence>
<evidence type="ECO:0000313" key="4">
    <source>
        <dbReference type="Proteomes" id="UP000696485"/>
    </source>
</evidence>
<comment type="caution">
    <text evidence="3">The sequence shown here is derived from an EMBL/GenBank/DDBJ whole genome shotgun (WGS) entry which is preliminary data.</text>
</comment>
<proteinExistence type="predicted"/>
<evidence type="ECO:0000259" key="2">
    <source>
        <dbReference type="Pfam" id="PF00266"/>
    </source>
</evidence>
<dbReference type="Proteomes" id="UP000696485">
    <property type="component" value="Unassembled WGS sequence"/>
</dbReference>
<reference evidence="3" key="1">
    <citation type="journal article" date="2020" name="Fungal Divers.">
        <title>Resolving the Mortierellaceae phylogeny through synthesis of multi-gene phylogenetics and phylogenomics.</title>
        <authorList>
            <person name="Vandepol N."/>
            <person name="Liber J."/>
            <person name="Desiro A."/>
            <person name="Na H."/>
            <person name="Kennedy M."/>
            <person name="Barry K."/>
            <person name="Grigoriev I.V."/>
            <person name="Miller A.N."/>
            <person name="O'Donnell K."/>
            <person name="Stajich J.E."/>
            <person name="Bonito G."/>
        </authorList>
    </citation>
    <scope>NUCLEOTIDE SEQUENCE</scope>
    <source>
        <strain evidence="3">NVP1</strain>
    </source>
</reference>
<evidence type="ECO:0000313" key="3">
    <source>
        <dbReference type="EMBL" id="KAF9323428.1"/>
    </source>
</evidence>
<dbReference type="PANTHER" id="PTHR43092">
    <property type="entry name" value="L-CYSTEINE DESULFHYDRASE"/>
    <property type="match status" value="1"/>
</dbReference>
<keyword evidence="4" id="KW-1185">Reference proteome</keyword>
<dbReference type="Gene3D" id="3.90.1150.10">
    <property type="entry name" value="Aspartate Aminotransferase, domain 1"/>
    <property type="match status" value="1"/>
</dbReference>
<feature type="domain" description="Aminotransferase class V" evidence="2">
    <location>
        <begin position="69"/>
        <end position="344"/>
    </location>
</feature>
<dbReference type="InterPro" id="IPR015421">
    <property type="entry name" value="PyrdxlP-dep_Trfase_major"/>
</dbReference>
<protein>
    <recommendedName>
        <fullName evidence="2">Aminotransferase class V domain-containing protein</fullName>
    </recommendedName>
</protein>
<evidence type="ECO:0000256" key="1">
    <source>
        <dbReference type="ARBA" id="ARBA00022898"/>
    </source>
</evidence>
<dbReference type="InterPro" id="IPR000192">
    <property type="entry name" value="Aminotrans_V_dom"/>
</dbReference>
<accession>A0A9P5VH77</accession>
<gene>
    <name evidence="3" type="ORF">BG006_001466</name>
</gene>
<dbReference type="AlphaFoldDB" id="A0A9P5VH77"/>
<dbReference type="EMBL" id="JAAAUY010001290">
    <property type="protein sequence ID" value="KAF9323428.1"/>
    <property type="molecule type" value="Genomic_DNA"/>
</dbReference>
<dbReference type="SUPFAM" id="SSF53383">
    <property type="entry name" value="PLP-dependent transferases"/>
    <property type="match status" value="1"/>
</dbReference>
<dbReference type="Gene3D" id="3.40.640.10">
    <property type="entry name" value="Type I PLP-dependent aspartate aminotransferase-like (Major domain)"/>
    <property type="match status" value="1"/>
</dbReference>
<dbReference type="PANTHER" id="PTHR43092:SF2">
    <property type="entry name" value="HERCYNYLCYSTEINE SULFOXIDE LYASE"/>
    <property type="match status" value="1"/>
</dbReference>
<organism evidence="3 4">
    <name type="scientific">Podila minutissima</name>
    <dbReference type="NCBI Taxonomy" id="64525"/>
    <lineage>
        <taxon>Eukaryota</taxon>
        <taxon>Fungi</taxon>
        <taxon>Fungi incertae sedis</taxon>
        <taxon>Mucoromycota</taxon>
        <taxon>Mortierellomycotina</taxon>
        <taxon>Mortierellomycetes</taxon>
        <taxon>Mortierellales</taxon>
        <taxon>Mortierellaceae</taxon>
        <taxon>Podila</taxon>
    </lineage>
</organism>
<keyword evidence="1" id="KW-0663">Pyridoxal phosphate</keyword>